<evidence type="ECO:0000313" key="1">
    <source>
        <dbReference type="EMBL" id="MBX65584.1"/>
    </source>
</evidence>
<organism evidence="1">
    <name type="scientific">Rhizophora mucronata</name>
    <name type="common">Asiatic mangrove</name>
    <dbReference type="NCBI Taxonomy" id="61149"/>
    <lineage>
        <taxon>Eukaryota</taxon>
        <taxon>Viridiplantae</taxon>
        <taxon>Streptophyta</taxon>
        <taxon>Embryophyta</taxon>
        <taxon>Tracheophyta</taxon>
        <taxon>Spermatophyta</taxon>
        <taxon>Magnoliopsida</taxon>
        <taxon>eudicotyledons</taxon>
        <taxon>Gunneridae</taxon>
        <taxon>Pentapetalae</taxon>
        <taxon>rosids</taxon>
        <taxon>fabids</taxon>
        <taxon>Malpighiales</taxon>
        <taxon>Rhizophoraceae</taxon>
        <taxon>Rhizophora</taxon>
    </lineage>
</organism>
<sequence length="54" mass="6588">MPFGFWLLDAYNCCLYFFFVRLFQTRFSFDWFIIKLSILPARQNLIHSFSSLLL</sequence>
<accession>A0A2P2QFB4</accession>
<dbReference type="AlphaFoldDB" id="A0A2P2QFB4"/>
<name>A0A2P2QFB4_RHIMU</name>
<reference evidence="1" key="1">
    <citation type="submission" date="2018-02" db="EMBL/GenBank/DDBJ databases">
        <title>Rhizophora mucronata_Transcriptome.</title>
        <authorList>
            <person name="Meera S.P."/>
            <person name="Sreeshan A."/>
            <person name="Augustine A."/>
        </authorList>
    </citation>
    <scope>NUCLEOTIDE SEQUENCE</scope>
    <source>
        <tissue evidence="1">Leaf</tissue>
    </source>
</reference>
<protein>
    <submittedName>
        <fullName evidence="1">Uncharacterized protein</fullName>
    </submittedName>
</protein>
<dbReference type="EMBL" id="GGEC01085100">
    <property type="protein sequence ID" value="MBX65584.1"/>
    <property type="molecule type" value="Transcribed_RNA"/>
</dbReference>
<proteinExistence type="predicted"/>